<evidence type="ECO:0000256" key="7">
    <source>
        <dbReference type="ARBA" id="ARBA00023228"/>
    </source>
</evidence>
<dbReference type="GO" id="GO:0005765">
    <property type="term" value="C:lysosomal membrane"/>
    <property type="evidence" value="ECO:0007669"/>
    <property type="project" value="UniProtKB-SubCell"/>
</dbReference>
<dbReference type="GO" id="GO:0051726">
    <property type="term" value="P:regulation of cell cycle"/>
    <property type="evidence" value="ECO:0007669"/>
    <property type="project" value="TreeGrafter"/>
</dbReference>
<evidence type="ECO:0000313" key="14">
    <source>
        <dbReference type="Proteomes" id="UP000694388"/>
    </source>
</evidence>
<dbReference type="InterPro" id="IPR027107">
    <property type="entry name" value="Tuberin/Ral-act_asu"/>
</dbReference>
<proteinExistence type="predicted"/>
<keyword evidence="14" id="KW-1185">Reference proteome</keyword>
<evidence type="ECO:0000256" key="1">
    <source>
        <dbReference type="ARBA" id="ARBA00004514"/>
    </source>
</evidence>
<dbReference type="FunFam" id="3.40.50.11210:FF:000004">
    <property type="entry name" value="Tuberin isoform X3"/>
    <property type="match status" value="1"/>
</dbReference>
<evidence type="ECO:0000256" key="4">
    <source>
        <dbReference type="ARBA" id="ARBA00022553"/>
    </source>
</evidence>
<dbReference type="GO" id="GO:0033596">
    <property type="term" value="C:TSC1-TSC2 complex"/>
    <property type="evidence" value="ECO:0007669"/>
    <property type="project" value="TreeGrafter"/>
</dbReference>
<dbReference type="PROSITE" id="PS50085">
    <property type="entry name" value="RAPGAP"/>
    <property type="match status" value="1"/>
</dbReference>
<dbReference type="GO" id="GO:0045202">
    <property type="term" value="C:synapse"/>
    <property type="evidence" value="ECO:0007669"/>
    <property type="project" value="UniProtKB-ARBA"/>
</dbReference>
<evidence type="ECO:0000313" key="13">
    <source>
        <dbReference type="Ensembl" id="ENSEBUP00000016121.1"/>
    </source>
</evidence>
<protein>
    <recommendedName>
        <fullName evidence="10">Tuberin</fullName>
    </recommendedName>
</protein>
<dbReference type="PANTHER" id="PTHR10063">
    <property type="entry name" value="TUBERIN"/>
    <property type="match status" value="1"/>
</dbReference>
<keyword evidence="6" id="KW-0472">Membrane</keyword>
<dbReference type="InterPro" id="IPR035974">
    <property type="entry name" value="Rap/Ran-GAP_sf"/>
</dbReference>
<evidence type="ECO:0000256" key="5">
    <source>
        <dbReference type="ARBA" id="ARBA00022843"/>
    </source>
</evidence>
<dbReference type="GO" id="GO:0051898">
    <property type="term" value="P:negative regulation of phosphatidylinositol 3-kinase/protein kinase B signal transduction"/>
    <property type="evidence" value="ECO:0007669"/>
    <property type="project" value="TreeGrafter"/>
</dbReference>
<evidence type="ECO:0000256" key="3">
    <source>
        <dbReference type="ARBA" id="ARBA00022490"/>
    </source>
</evidence>
<evidence type="ECO:0000256" key="10">
    <source>
        <dbReference type="ARBA" id="ARBA00070662"/>
    </source>
</evidence>
<feature type="compositionally biased region" description="Polar residues" evidence="11">
    <location>
        <begin position="9"/>
        <end position="24"/>
    </location>
</feature>
<dbReference type="GO" id="GO:0032007">
    <property type="term" value="P:negative regulation of TOR signaling"/>
    <property type="evidence" value="ECO:0007669"/>
    <property type="project" value="TreeGrafter"/>
</dbReference>
<comment type="function">
    <text evidence="9">Catalytic component of the TSC-TBC complex, a multiprotein complex that acts as a negative regulator of the canonical mTORC1 complex, an evolutionarily conserved central nutrient sensor that stimulates anabolic reactions and macromolecule biosynthesis to promote cellular biomass generation and growth. Within the TSC-TBC complex, TSC2 acts as a GTPase-activating protein (GAP) for the small GTPase RHEB, a direct activator of the protein kinase activity of mTORC1. In absence of nutrients, the TSC-TBC complex inhibits mTORC1, thereby preventing phosphorylation of ribosomal protein S6 kinase (RPS6KB1 and RPS6KB2) and EIF4EBP1 (4E-BP1) by the mTORC1 signaling. The TSC-TBC complex is inactivated in response to nutrients, relieving inhibition of mTORC1. Involved in microtubule-mediated protein transport via its ability to regulate mTORC1 signaling. Also stimulates the intrinsic GTPase activity of the Ras-related proteins RAP1A and RAB5.</text>
</comment>
<dbReference type="GO" id="GO:0005634">
    <property type="term" value="C:nucleus"/>
    <property type="evidence" value="ECO:0007669"/>
    <property type="project" value="InterPro"/>
</dbReference>
<evidence type="ECO:0000256" key="6">
    <source>
        <dbReference type="ARBA" id="ARBA00023136"/>
    </source>
</evidence>
<dbReference type="GO" id="GO:0005096">
    <property type="term" value="F:GTPase activator activity"/>
    <property type="evidence" value="ECO:0007669"/>
    <property type="project" value="UniProtKB-KW"/>
</dbReference>
<dbReference type="AlphaFoldDB" id="A0A8C4WWL8"/>
<feature type="domain" description="Rap-GAP" evidence="12">
    <location>
        <begin position="460"/>
        <end position="687"/>
    </location>
</feature>
<evidence type="ECO:0000256" key="2">
    <source>
        <dbReference type="ARBA" id="ARBA00022468"/>
    </source>
</evidence>
<keyword evidence="5" id="KW-0832">Ubl conjugation</keyword>
<dbReference type="GeneTree" id="ENSGT00950000183139"/>
<dbReference type="GO" id="GO:0016241">
    <property type="term" value="P:regulation of macroautophagy"/>
    <property type="evidence" value="ECO:0007669"/>
    <property type="project" value="UniProtKB-ARBA"/>
</dbReference>
<dbReference type="GO" id="GO:0046627">
    <property type="term" value="P:negative regulation of insulin receptor signaling pathway"/>
    <property type="evidence" value="ECO:0007669"/>
    <property type="project" value="TreeGrafter"/>
</dbReference>
<comment type="subcellular location">
    <subcellularLocation>
        <location evidence="1">Cytoplasm</location>
        <location evidence="1">Cytosol</location>
    </subcellularLocation>
    <subcellularLocation>
        <location evidence="8">Lysosome membrane</location>
        <topology evidence="8">Peripheral membrane protein</topology>
    </subcellularLocation>
</comment>
<dbReference type="Ensembl" id="ENSEBUT00000016697.1">
    <property type="protein sequence ID" value="ENSEBUP00000016121.1"/>
    <property type="gene ID" value="ENSEBUG00000010135.1"/>
</dbReference>
<evidence type="ECO:0000256" key="11">
    <source>
        <dbReference type="SAM" id="MobiDB-lite"/>
    </source>
</evidence>
<name>A0A8C4WWL8_EPTBU</name>
<feature type="compositionally biased region" description="Low complexity" evidence="11">
    <location>
        <begin position="262"/>
        <end position="272"/>
    </location>
</feature>
<feature type="region of interest" description="Disordered" evidence="11">
    <location>
        <begin position="1"/>
        <end position="101"/>
    </location>
</feature>
<dbReference type="InterPro" id="IPR000331">
    <property type="entry name" value="Rap/Ran_GAP_dom"/>
</dbReference>
<feature type="compositionally biased region" description="Polar residues" evidence="11">
    <location>
        <begin position="695"/>
        <end position="709"/>
    </location>
</feature>
<accession>A0A8C4WWL8</accession>
<feature type="compositionally biased region" description="Acidic residues" evidence="11">
    <location>
        <begin position="301"/>
        <end position="310"/>
    </location>
</feature>
<organism evidence="13 14">
    <name type="scientific">Eptatretus burgeri</name>
    <name type="common">Inshore hagfish</name>
    <dbReference type="NCBI Taxonomy" id="7764"/>
    <lineage>
        <taxon>Eukaryota</taxon>
        <taxon>Metazoa</taxon>
        <taxon>Chordata</taxon>
        <taxon>Craniata</taxon>
        <taxon>Vertebrata</taxon>
        <taxon>Cyclostomata</taxon>
        <taxon>Myxini</taxon>
        <taxon>Myxiniformes</taxon>
        <taxon>Myxinidae</taxon>
        <taxon>Eptatretinae</taxon>
        <taxon>Eptatretus</taxon>
    </lineage>
</organism>
<dbReference type="GO" id="GO:0030178">
    <property type="term" value="P:negative regulation of Wnt signaling pathway"/>
    <property type="evidence" value="ECO:0007669"/>
    <property type="project" value="TreeGrafter"/>
</dbReference>
<dbReference type="Ensembl" id="ENSEBUT00000016736.1">
    <property type="protein sequence ID" value="ENSEBUP00000016160.1"/>
    <property type="gene ID" value="ENSEBUG00000010135.1"/>
</dbReference>
<keyword evidence="7" id="KW-0458">Lysosome</keyword>
<keyword evidence="4" id="KW-0597">Phosphoprotein</keyword>
<reference evidence="13" key="1">
    <citation type="submission" date="2025-05" db="UniProtKB">
        <authorList>
            <consortium name="Ensembl"/>
        </authorList>
    </citation>
    <scope>IDENTIFICATION</scope>
</reference>
<feature type="region of interest" description="Disordered" evidence="11">
    <location>
        <begin position="690"/>
        <end position="709"/>
    </location>
</feature>
<dbReference type="Proteomes" id="UP000694388">
    <property type="component" value="Unplaced"/>
</dbReference>
<sequence>MDNKDSHSSKNLHNVQSTLPSRGSQEAPGKLESQSGQQLARAERVRQRSVSGGNALRANNDNTLRPLVPFLETSSSSAIPDTGEGPNRMQPTKDLKESPGPYCVPKDQALITDYAPYLTQGWAEVLIRRPTGNTSWMMRLQNFPSPFVDDLAPLPLHDLSTALLHINQDSGLNSDRPAGKGVPVRDVAPCGRGRPTSAVPQGAAIAESKADHFSPFVQDLEEAAAFVGPQASVPAAFFPAMEFCSENTSPEPPHLSPRDSLADLSRSSSTSLHGGEQFVQPEEGGMCTESPRPVPSRDRSQEDDEEEDEEQRLLQQQGRVHGLNKSSSSPELSTLRELTKEWEEGAEWPVHKANVPTSISCNPPPSSSELPLPLSREESQANGNQSNSMYRPRGHTISESTTSWRRSVPGYQTQRGANDKVPGGASPSFVFLQLFYSPFFANETNKPILLPKSQVIERAVKVLDRMPPYDTHKIGVIYVGEGQAHSEAAILANEWGSPRYAYFIQALGRLVRLQDCDPEHVFLGGLDTGGEDGRFACCSHDDIMQMMFHVATLMPNKETDKNCSNKKRHICNSYVTVVYNDSHDEYKLGTLTGQFNFVEIIIKPLDYESNLVTIQARKELEGLIDTSVVKIVSDRNLSLLVRQMALHANMASLVHMHRDHHHEEYAFKWLARLRQVKRIRGKVLEELQTRRGQVKPTSSTSPVETGQRTRLISTMDDFSGFV</sequence>
<evidence type="ECO:0000259" key="12">
    <source>
        <dbReference type="PROSITE" id="PS50085"/>
    </source>
</evidence>
<feature type="compositionally biased region" description="Polar residues" evidence="11">
    <location>
        <begin position="397"/>
        <end position="416"/>
    </location>
</feature>
<keyword evidence="3" id="KW-0963">Cytoplasm</keyword>
<dbReference type="SUPFAM" id="SSF111347">
    <property type="entry name" value="Rap/Ran-GAP"/>
    <property type="match status" value="1"/>
</dbReference>
<feature type="compositionally biased region" description="Polar residues" evidence="11">
    <location>
        <begin position="380"/>
        <end position="389"/>
    </location>
</feature>
<dbReference type="PANTHER" id="PTHR10063:SF0">
    <property type="entry name" value="TUBERIN"/>
    <property type="match status" value="1"/>
</dbReference>
<feature type="compositionally biased region" description="Polar residues" evidence="11">
    <location>
        <begin position="48"/>
        <end position="63"/>
    </location>
</feature>
<evidence type="ECO:0000256" key="8">
    <source>
        <dbReference type="ARBA" id="ARBA00023765"/>
    </source>
</evidence>
<dbReference type="GO" id="GO:0051056">
    <property type="term" value="P:regulation of small GTPase mediated signal transduction"/>
    <property type="evidence" value="ECO:0007669"/>
    <property type="project" value="InterPro"/>
</dbReference>
<evidence type="ECO:0000256" key="9">
    <source>
        <dbReference type="ARBA" id="ARBA00054764"/>
    </source>
</evidence>
<dbReference type="Gene3D" id="3.40.50.11210">
    <property type="entry name" value="Rap/Ran-GAP"/>
    <property type="match status" value="1"/>
</dbReference>
<feature type="region of interest" description="Disordered" evidence="11">
    <location>
        <begin position="354"/>
        <end position="420"/>
    </location>
</feature>
<dbReference type="Pfam" id="PF02145">
    <property type="entry name" value="Rap_GAP"/>
    <property type="match status" value="1"/>
</dbReference>
<feature type="region of interest" description="Disordered" evidence="11">
    <location>
        <begin position="244"/>
        <end position="335"/>
    </location>
</feature>
<keyword evidence="2" id="KW-0343">GTPase activation</keyword>